<protein>
    <submittedName>
        <fullName evidence="1">Uncharacterized protein</fullName>
    </submittedName>
</protein>
<evidence type="ECO:0000313" key="2">
    <source>
        <dbReference type="EMBL" id="CAF5063668.1"/>
    </source>
</evidence>
<name>A0A816ESI0_9BILA</name>
<dbReference type="EMBL" id="CAJOBJ010235181">
    <property type="protein sequence ID" value="CAF5063668.1"/>
    <property type="molecule type" value="Genomic_DNA"/>
</dbReference>
<dbReference type="Proteomes" id="UP000681720">
    <property type="component" value="Unassembled WGS sequence"/>
</dbReference>
<proteinExistence type="predicted"/>
<organism evidence="1 3">
    <name type="scientific">Rotaria magnacalcarata</name>
    <dbReference type="NCBI Taxonomy" id="392030"/>
    <lineage>
        <taxon>Eukaryota</taxon>
        <taxon>Metazoa</taxon>
        <taxon>Spiralia</taxon>
        <taxon>Gnathifera</taxon>
        <taxon>Rotifera</taxon>
        <taxon>Eurotatoria</taxon>
        <taxon>Bdelloidea</taxon>
        <taxon>Philodinida</taxon>
        <taxon>Philodinidae</taxon>
        <taxon>Rotaria</taxon>
    </lineage>
</organism>
<dbReference type="EMBL" id="CAJNOW010016713">
    <property type="protein sequence ID" value="CAF1651987.1"/>
    <property type="molecule type" value="Genomic_DNA"/>
</dbReference>
<comment type="caution">
    <text evidence="1">The sequence shown here is derived from an EMBL/GenBank/DDBJ whole genome shotgun (WGS) entry which is preliminary data.</text>
</comment>
<dbReference type="AlphaFoldDB" id="A0A816ESI0"/>
<accession>A0A816ESI0</accession>
<gene>
    <name evidence="2" type="ORF">GIL414_LOCUS60687</name>
    <name evidence="1" type="ORF">KQP761_LOCUS30175</name>
</gene>
<evidence type="ECO:0000313" key="1">
    <source>
        <dbReference type="EMBL" id="CAF1651987.1"/>
    </source>
</evidence>
<sequence>MVTSLFSKVETVKVGVADGCEQNEKPEVSLLIAPNENNVAVVVVVEAEPKGASAIVPCVGAPKPNIGGDAVAVDVVGLKSVRFGLPSGEHPNLLPKFGDSACAPCGLSLVFLFA</sequence>
<evidence type="ECO:0000313" key="3">
    <source>
        <dbReference type="Proteomes" id="UP000663834"/>
    </source>
</evidence>
<dbReference type="Proteomes" id="UP000663834">
    <property type="component" value="Unassembled WGS sequence"/>
</dbReference>
<reference evidence="1" key="1">
    <citation type="submission" date="2021-02" db="EMBL/GenBank/DDBJ databases">
        <authorList>
            <person name="Nowell W R."/>
        </authorList>
    </citation>
    <scope>NUCLEOTIDE SEQUENCE</scope>
</reference>